<evidence type="ECO:0000313" key="2">
    <source>
        <dbReference type="EMBL" id="KAF9815539.1"/>
    </source>
</evidence>
<organism evidence="2 3">
    <name type="scientific">Rhodonia placenta</name>
    <dbReference type="NCBI Taxonomy" id="104341"/>
    <lineage>
        <taxon>Eukaryota</taxon>
        <taxon>Fungi</taxon>
        <taxon>Dikarya</taxon>
        <taxon>Basidiomycota</taxon>
        <taxon>Agaricomycotina</taxon>
        <taxon>Agaricomycetes</taxon>
        <taxon>Polyporales</taxon>
        <taxon>Adustoporiaceae</taxon>
        <taxon>Rhodonia</taxon>
    </lineage>
</organism>
<feature type="compositionally biased region" description="Basic and acidic residues" evidence="1">
    <location>
        <begin position="74"/>
        <end position="131"/>
    </location>
</feature>
<proteinExistence type="predicted"/>
<sequence>MSFTNLYYKRAVATARPCYICYKPTTTVLATIQTIDFIYVCDSHLSDPGFASQVGEAKDGIGAGGAKMGLSPDEIARVKQEWEERQKKKQGEEKEKGKEKEKENEEKEEKENDKDKASSDNGDKGEKKTETGSKTSSKPASSPSSGTSTPSPTAKPSHERYTLHRDYFAMRLADHRKRRQAAQAKELAPRLPGAPKAALPAAP</sequence>
<dbReference type="Pfam" id="PF08432">
    <property type="entry name" value="Vfa1"/>
    <property type="match status" value="1"/>
</dbReference>
<evidence type="ECO:0008006" key="4">
    <source>
        <dbReference type="Google" id="ProtNLM"/>
    </source>
</evidence>
<feature type="region of interest" description="Disordered" evidence="1">
    <location>
        <begin position="63"/>
        <end position="203"/>
    </location>
</feature>
<name>A0A8H7P432_9APHY</name>
<dbReference type="GO" id="GO:0005768">
    <property type="term" value="C:endosome"/>
    <property type="evidence" value="ECO:0007669"/>
    <property type="project" value="TreeGrafter"/>
</dbReference>
<dbReference type="GO" id="GO:0007034">
    <property type="term" value="P:vacuolar transport"/>
    <property type="evidence" value="ECO:0007669"/>
    <property type="project" value="TreeGrafter"/>
</dbReference>
<dbReference type="InterPro" id="IPR013640">
    <property type="entry name" value="Vfa1"/>
</dbReference>
<feature type="compositionally biased region" description="Basic and acidic residues" evidence="1">
    <location>
        <begin position="156"/>
        <end position="168"/>
    </location>
</feature>
<protein>
    <recommendedName>
        <fullName evidence="4">DUF1742-domain-containing protein</fullName>
    </recommendedName>
</protein>
<reference evidence="2" key="1">
    <citation type="submission" date="2020-11" db="EMBL/GenBank/DDBJ databases">
        <authorList>
            <person name="Koelle M."/>
            <person name="Horta M.A.C."/>
            <person name="Nowrousian M."/>
            <person name="Ohm R.A."/>
            <person name="Benz P."/>
            <person name="Pilgard A."/>
        </authorList>
    </citation>
    <scope>NUCLEOTIDE SEQUENCE</scope>
    <source>
        <strain evidence="2">FPRL280</strain>
    </source>
</reference>
<feature type="compositionally biased region" description="Low complexity" evidence="1">
    <location>
        <begin position="132"/>
        <end position="155"/>
    </location>
</feature>
<accession>A0A8H7P432</accession>
<evidence type="ECO:0000313" key="3">
    <source>
        <dbReference type="Proteomes" id="UP000639403"/>
    </source>
</evidence>
<evidence type="ECO:0000256" key="1">
    <source>
        <dbReference type="SAM" id="MobiDB-lite"/>
    </source>
</evidence>
<dbReference type="EMBL" id="JADOXO010000069">
    <property type="protein sequence ID" value="KAF9815539.1"/>
    <property type="molecule type" value="Genomic_DNA"/>
</dbReference>
<comment type="caution">
    <text evidence="2">The sequence shown here is derived from an EMBL/GenBank/DDBJ whole genome shotgun (WGS) entry which is preliminary data.</text>
</comment>
<dbReference type="AlphaFoldDB" id="A0A8H7P432"/>
<dbReference type="Proteomes" id="UP000639403">
    <property type="component" value="Unassembled WGS sequence"/>
</dbReference>
<dbReference type="PANTHER" id="PTHR28218">
    <property type="entry name" value="VPS4-ASSOCIATED PROTEIN 1"/>
    <property type="match status" value="1"/>
</dbReference>
<dbReference type="PANTHER" id="PTHR28218:SF1">
    <property type="entry name" value="VPS4-ASSOCIATED PROTEIN 1"/>
    <property type="match status" value="1"/>
</dbReference>
<gene>
    <name evidence="2" type="ORF">IEO21_04539</name>
</gene>
<feature type="compositionally biased region" description="Low complexity" evidence="1">
    <location>
        <begin position="189"/>
        <end position="203"/>
    </location>
</feature>
<reference evidence="2" key="2">
    <citation type="journal article" name="Front. Microbiol.">
        <title>Degradative Capacity of Two Strains of Rhodonia placenta: From Phenotype to Genotype.</title>
        <authorList>
            <person name="Kolle M."/>
            <person name="Horta M.A.C."/>
            <person name="Nowrousian M."/>
            <person name="Ohm R.A."/>
            <person name="Benz J.P."/>
            <person name="Pilgard A."/>
        </authorList>
    </citation>
    <scope>NUCLEOTIDE SEQUENCE</scope>
    <source>
        <strain evidence="2">FPRL280</strain>
    </source>
</reference>